<dbReference type="RefSeq" id="WP_085500150.1">
    <property type="nucleotide sequence ID" value="NZ_FXAO01000007.1"/>
</dbReference>
<proteinExistence type="predicted"/>
<dbReference type="PANTHER" id="PTHR48081:SF6">
    <property type="entry name" value="PEPTIDASE S9 PROLYL OLIGOPEPTIDASE CATALYTIC DOMAIN-CONTAINING PROTEIN"/>
    <property type="match status" value="1"/>
</dbReference>
<dbReference type="InterPro" id="IPR050300">
    <property type="entry name" value="GDXG_lipolytic_enzyme"/>
</dbReference>
<dbReference type="EMBL" id="FXAO01000007">
    <property type="protein sequence ID" value="SMG45350.1"/>
    <property type="molecule type" value="Genomic_DNA"/>
</dbReference>
<dbReference type="STRING" id="188872.SAMN03080602_03445"/>
<dbReference type="Gene3D" id="3.40.50.1820">
    <property type="entry name" value="alpha/beta hydrolase"/>
    <property type="match status" value="1"/>
</dbReference>
<organism evidence="3 4">
    <name type="scientific">Arenibacter troitsensis</name>
    <dbReference type="NCBI Taxonomy" id="188872"/>
    <lineage>
        <taxon>Bacteria</taxon>
        <taxon>Pseudomonadati</taxon>
        <taxon>Bacteroidota</taxon>
        <taxon>Flavobacteriia</taxon>
        <taxon>Flavobacteriales</taxon>
        <taxon>Flavobacteriaceae</taxon>
        <taxon>Arenibacter</taxon>
    </lineage>
</organism>
<dbReference type="SUPFAM" id="SSF53474">
    <property type="entry name" value="alpha/beta-Hydrolases"/>
    <property type="match status" value="1"/>
</dbReference>
<dbReference type="PANTHER" id="PTHR48081">
    <property type="entry name" value="AB HYDROLASE SUPERFAMILY PROTEIN C4A8.06C"/>
    <property type="match status" value="1"/>
</dbReference>
<keyword evidence="1" id="KW-0378">Hydrolase</keyword>
<keyword evidence="4" id="KW-1185">Reference proteome</keyword>
<dbReference type="InterPro" id="IPR049492">
    <property type="entry name" value="BD-FAE-like_dom"/>
</dbReference>
<reference evidence="4" key="1">
    <citation type="submission" date="2017-04" db="EMBL/GenBank/DDBJ databases">
        <authorList>
            <person name="Varghese N."/>
            <person name="Submissions S."/>
        </authorList>
    </citation>
    <scope>NUCLEOTIDE SEQUENCE [LARGE SCALE GENOMIC DNA]</scope>
    <source>
        <strain evidence="4">DSM 19835</strain>
    </source>
</reference>
<dbReference type="GO" id="GO:0016787">
    <property type="term" value="F:hydrolase activity"/>
    <property type="evidence" value="ECO:0007669"/>
    <property type="project" value="UniProtKB-KW"/>
</dbReference>
<name>A0A1X7KVP2_9FLAO</name>
<protein>
    <submittedName>
        <fullName evidence="3">Acetyl esterase/lipase</fullName>
    </submittedName>
</protein>
<evidence type="ECO:0000256" key="1">
    <source>
        <dbReference type="ARBA" id="ARBA00022801"/>
    </source>
</evidence>
<accession>A0A1X7KVP2</accession>
<dbReference type="Proteomes" id="UP000193420">
    <property type="component" value="Unassembled WGS sequence"/>
</dbReference>
<dbReference type="Pfam" id="PF20434">
    <property type="entry name" value="BD-FAE"/>
    <property type="match status" value="1"/>
</dbReference>
<dbReference type="OrthoDB" id="9794725at2"/>
<sequence>MIPISGVKLFTYLTILWFTFYGEVTLYAQEVLPVWPNGVPNSIQNKEYKEIVTSGDAKEVSGISKVSTPTLTAYLVDGNESSGVAVVICPGGGYSHLAINKEGYKVAKWFNSIGVSAFVLKYRLPNDLIMKDKSIGPLQDAQEAIRLVRRNAVKWKLDPNKIGIMGFSAGGHLASTLSTHYNEKVYDSQPLSARPDFSILIYPVISMEDGITHNGSRKNLLGENVSADLLDTYSNEKQIDARTPPTFLVHALDDKAVPVENSINYLLKLKGNNVPAELHIYENGGHGFGLGREGTNQYWPESLKHWLINNNMAK</sequence>
<evidence type="ECO:0000259" key="2">
    <source>
        <dbReference type="Pfam" id="PF20434"/>
    </source>
</evidence>
<dbReference type="InterPro" id="IPR029058">
    <property type="entry name" value="AB_hydrolase_fold"/>
</dbReference>
<feature type="domain" description="BD-FAE-like" evidence="2">
    <location>
        <begin position="74"/>
        <end position="264"/>
    </location>
</feature>
<gene>
    <name evidence="3" type="ORF">SAMN03080602_03445</name>
</gene>
<dbReference type="AlphaFoldDB" id="A0A1X7KVP2"/>
<evidence type="ECO:0000313" key="4">
    <source>
        <dbReference type="Proteomes" id="UP000193420"/>
    </source>
</evidence>
<evidence type="ECO:0000313" key="3">
    <source>
        <dbReference type="EMBL" id="SMG45350.1"/>
    </source>
</evidence>